<feature type="active site" evidence="2">
    <location>
        <position position="186"/>
    </location>
</feature>
<feature type="non-terminal residue" evidence="3">
    <location>
        <position position="1"/>
    </location>
</feature>
<dbReference type="Gene3D" id="3.40.50.1460">
    <property type="match status" value="1"/>
</dbReference>
<dbReference type="GO" id="GO:0004197">
    <property type="term" value="F:cysteine-type endopeptidase activity"/>
    <property type="evidence" value="ECO:0007669"/>
    <property type="project" value="TreeGrafter"/>
</dbReference>
<evidence type="ECO:0000256" key="2">
    <source>
        <dbReference type="PIRSR" id="PIRSR019663-1"/>
    </source>
</evidence>
<evidence type="ECO:0000313" key="3">
    <source>
        <dbReference type="EMBL" id="MQL80219.1"/>
    </source>
</evidence>
<dbReference type="AlphaFoldDB" id="A0A843UJT8"/>
<dbReference type="PANTHER" id="PTHR12000">
    <property type="entry name" value="HEMOGLOBINASE FAMILY MEMBER"/>
    <property type="match status" value="1"/>
</dbReference>
<reference evidence="3" key="1">
    <citation type="submission" date="2017-07" db="EMBL/GenBank/DDBJ databases">
        <title>Taro Niue Genome Assembly and Annotation.</title>
        <authorList>
            <person name="Atibalentja N."/>
            <person name="Keating K."/>
            <person name="Fields C.J."/>
        </authorList>
    </citation>
    <scope>NUCLEOTIDE SEQUENCE</scope>
    <source>
        <strain evidence="3">Niue_2</strain>
        <tissue evidence="3">Leaf</tissue>
    </source>
</reference>
<accession>A0A843UJT8</accession>
<keyword evidence="4" id="KW-1185">Reference proteome</keyword>
<gene>
    <name evidence="3" type="ORF">Taro_012670</name>
</gene>
<dbReference type="PRINTS" id="PR00776">
    <property type="entry name" value="HEMOGLOBNASE"/>
</dbReference>
<feature type="active site" description="Nucleophile" evidence="2">
    <location>
        <position position="227"/>
    </location>
</feature>
<dbReference type="GO" id="GO:0006624">
    <property type="term" value="P:vacuolar protein processing"/>
    <property type="evidence" value="ECO:0007669"/>
    <property type="project" value="TreeGrafter"/>
</dbReference>
<evidence type="ECO:0000313" key="4">
    <source>
        <dbReference type="Proteomes" id="UP000652761"/>
    </source>
</evidence>
<dbReference type="Proteomes" id="UP000652761">
    <property type="component" value="Unassembled WGS sequence"/>
</dbReference>
<comment type="caution">
    <text evidence="3">The sequence shown here is derived from an EMBL/GenBank/DDBJ whole genome shotgun (WGS) entry which is preliminary data.</text>
</comment>
<proteinExistence type="inferred from homology"/>
<comment type="similarity">
    <text evidence="1">Belongs to the peptidase C13 family.</text>
</comment>
<dbReference type="Pfam" id="PF01650">
    <property type="entry name" value="Peptidase_C13"/>
    <property type="match status" value="1"/>
</dbReference>
<dbReference type="EMBL" id="NMUH01000496">
    <property type="protein sequence ID" value="MQL80219.1"/>
    <property type="molecule type" value="Genomic_DNA"/>
</dbReference>
<organism evidence="3 4">
    <name type="scientific">Colocasia esculenta</name>
    <name type="common">Wild taro</name>
    <name type="synonym">Arum esculentum</name>
    <dbReference type="NCBI Taxonomy" id="4460"/>
    <lineage>
        <taxon>Eukaryota</taxon>
        <taxon>Viridiplantae</taxon>
        <taxon>Streptophyta</taxon>
        <taxon>Embryophyta</taxon>
        <taxon>Tracheophyta</taxon>
        <taxon>Spermatophyta</taxon>
        <taxon>Magnoliopsida</taxon>
        <taxon>Liliopsida</taxon>
        <taxon>Araceae</taxon>
        <taxon>Aroideae</taxon>
        <taxon>Colocasieae</taxon>
        <taxon>Colocasia</taxon>
    </lineage>
</organism>
<sequence>IYMPRASAPTAMADLASSAAAAVFLLLFLVAPSPPFLAAAMKSRPWDAFLRLPTRGRGKENGEPVRTRWAVLIAGSNGYENYRHQADVCHAYQVLKSGGLNDENIIVFMYDDIANNEENPRPGIIINHPEGEDVYAGVPKDYTGDDVNANNFLAVLLGNSSALTGGSGKVLQSSPNDRVFIYFAGHGTPGVLVMPNGLLYADELVGALKKMNDSGFYESLVFYLEACYSGSIFQGLLPDNISIYATTAANPEELSYATYCPGEDTPPPPEYHTCLGDWYSVSWMEDSDEHDLSNRTLEQQYEAKLITCNLIIYLYIARSIGEFVLSLQVRDRTAESSHVMQYGDISLSGDYLSTYLGSSTPNQSNYSPGLRTAGFGIR</sequence>
<dbReference type="GO" id="GO:0051603">
    <property type="term" value="P:proteolysis involved in protein catabolic process"/>
    <property type="evidence" value="ECO:0007669"/>
    <property type="project" value="TreeGrafter"/>
</dbReference>
<name>A0A843UJT8_COLES</name>
<dbReference type="PANTHER" id="PTHR12000:SF50">
    <property type="entry name" value="VACUOLAR-PROCESSING ENZYME GAMMA-ISOZYME"/>
    <property type="match status" value="1"/>
</dbReference>
<evidence type="ECO:0000256" key="1">
    <source>
        <dbReference type="ARBA" id="ARBA00009941"/>
    </source>
</evidence>
<evidence type="ECO:0008006" key="5">
    <source>
        <dbReference type="Google" id="ProtNLM"/>
    </source>
</evidence>
<dbReference type="GO" id="GO:0005773">
    <property type="term" value="C:vacuole"/>
    <property type="evidence" value="ECO:0007669"/>
    <property type="project" value="GOC"/>
</dbReference>
<protein>
    <recommendedName>
        <fullName evidence="5">Legumain</fullName>
    </recommendedName>
</protein>
<dbReference type="OrthoDB" id="681671at2759"/>
<dbReference type="PIRSF" id="PIRSF019663">
    <property type="entry name" value="Legumain"/>
    <property type="match status" value="1"/>
</dbReference>
<dbReference type="FunFam" id="3.40.50.1460:FF:000005">
    <property type="entry name" value="Vacuolar-processing enzyme beta-isozyme"/>
    <property type="match status" value="1"/>
</dbReference>
<dbReference type="InterPro" id="IPR001096">
    <property type="entry name" value="Peptidase_C13"/>
</dbReference>